<dbReference type="PANTHER" id="PTHR43784:SF2">
    <property type="entry name" value="GDSL-LIKE LIPASE_ACYLHYDROLASE, PUTATIVE (AFU_ORTHOLOGUE AFUA_2G00820)-RELATED"/>
    <property type="match status" value="1"/>
</dbReference>
<name>A0ABS6I6F4_9MICC</name>
<keyword evidence="4" id="KW-1185">Reference proteome</keyword>
<feature type="region of interest" description="Disordered" evidence="1">
    <location>
        <begin position="266"/>
        <end position="295"/>
    </location>
</feature>
<dbReference type="InterPro" id="IPR053140">
    <property type="entry name" value="GDSL_Rv0518-like"/>
</dbReference>
<dbReference type="CDD" id="cd01832">
    <property type="entry name" value="SGNH_hydrolase_like_1"/>
    <property type="match status" value="1"/>
</dbReference>
<comment type="caution">
    <text evidence="3">The sequence shown here is derived from an EMBL/GenBank/DDBJ whole genome shotgun (WGS) entry which is preliminary data.</text>
</comment>
<organism evidence="3 4">
    <name type="scientific">Paenarthrobacter aromaticivorans</name>
    <dbReference type="NCBI Taxonomy" id="2849150"/>
    <lineage>
        <taxon>Bacteria</taxon>
        <taxon>Bacillati</taxon>
        <taxon>Actinomycetota</taxon>
        <taxon>Actinomycetes</taxon>
        <taxon>Micrococcales</taxon>
        <taxon>Micrococcaceae</taxon>
        <taxon>Paenarthrobacter</taxon>
    </lineage>
</organism>
<accession>A0ABS6I6F4</accession>
<protein>
    <submittedName>
        <fullName evidence="3">SGNH/GDSL hydrolase family protein</fullName>
    </submittedName>
</protein>
<evidence type="ECO:0000313" key="3">
    <source>
        <dbReference type="EMBL" id="MBU8866664.1"/>
    </source>
</evidence>
<reference evidence="3 4" key="1">
    <citation type="submission" date="2021-06" db="EMBL/GenBank/DDBJ databases">
        <authorList>
            <person name="Jeong J.W."/>
        </authorList>
    </citation>
    <scope>NUCLEOTIDE SEQUENCE [LARGE SCALE GENOMIC DNA]</scope>
    <source>
        <strain evidence="3 4">MMS21-TAE1-1</strain>
    </source>
</reference>
<keyword evidence="3" id="KW-0378">Hydrolase</keyword>
<dbReference type="InterPro" id="IPR013830">
    <property type="entry name" value="SGNH_hydro"/>
</dbReference>
<dbReference type="PANTHER" id="PTHR43784">
    <property type="entry name" value="GDSL-LIKE LIPASE/ACYLHYDROLASE, PUTATIVE (AFU_ORTHOLOGUE AFUA_2G00820)-RELATED"/>
    <property type="match status" value="1"/>
</dbReference>
<feature type="domain" description="SGNH hydrolase-type esterase" evidence="2">
    <location>
        <begin position="35"/>
        <end position="207"/>
    </location>
</feature>
<evidence type="ECO:0000259" key="2">
    <source>
        <dbReference type="Pfam" id="PF13472"/>
    </source>
</evidence>
<dbReference type="GO" id="GO:0016787">
    <property type="term" value="F:hydrolase activity"/>
    <property type="evidence" value="ECO:0007669"/>
    <property type="project" value="UniProtKB-KW"/>
</dbReference>
<evidence type="ECO:0000256" key="1">
    <source>
        <dbReference type="SAM" id="MobiDB-lite"/>
    </source>
</evidence>
<evidence type="ECO:0000313" key="4">
    <source>
        <dbReference type="Proteomes" id="UP000824166"/>
    </source>
</evidence>
<dbReference type="Pfam" id="PF13472">
    <property type="entry name" value="Lipase_GDSL_2"/>
    <property type="match status" value="1"/>
</dbReference>
<sequence>MRWRGRGTPKGLVDLTPDVGLTTKDRPHPWSRYVALGDSFTEGIGDPEPGSVGGLRGWADRVAEELAADSPDFAYANLAIRGLLMQQILDRQIGQALTLKPDLITLSAGGNDMVFHGSDPDKLASKLETGVSLLAETGATIVLFTGPDWGSTPLLGRNRGKVAIFNEDVHAIAARHGAVLTDLWALRQLRDPRMWDPDRLHLSPLGHHTVAIAVLDTLNVPHTLRPLEPKELPESSWRQARAGDLAWAKTYFFPWVFKQLRPHGPGEERLAKRPSAGPVFESDNASGASAALVEG</sequence>
<dbReference type="EMBL" id="JAHOPC010000005">
    <property type="protein sequence ID" value="MBU8866664.1"/>
    <property type="molecule type" value="Genomic_DNA"/>
</dbReference>
<gene>
    <name evidence="3" type="ORF">KSW38_10225</name>
</gene>
<dbReference type="Proteomes" id="UP000824166">
    <property type="component" value="Unassembled WGS sequence"/>
</dbReference>
<dbReference type="RefSeq" id="WP_216924824.1">
    <property type="nucleotide sequence ID" value="NZ_JAHOPC010000005.1"/>
</dbReference>
<proteinExistence type="predicted"/>